<dbReference type="PRINTS" id="PR00173">
    <property type="entry name" value="EDTRNSPORT"/>
</dbReference>
<accession>A0A858U1M3</accession>
<dbReference type="RefSeq" id="WP_169580173.1">
    <property type="nucleotide sequence ID" value="NZ_CP051480.1"/>
</dbReference>
<reference evidence="2 3" key="1">
    <citation type="submission" date="2020-04" db="EMBL/GenBank/DDBJ databases">
        <title>Novel Mycoplasma species detected in Phocoena phocoena (harbor porpoise) from the USA.</title>
        <authorList>
            <person name="Volokhov D.V."/>
        </authorList>
    </citation>
    <scope>NUCLEOTIDE SEQUENCE [LARGE SCALE GENOMIC DNA]</scope>
    <source>
        <strain evidence="2 3">C264-NAS</strain>
    </source>
</reference>
<keyword evidence="1" id="KW-1133">Transmembrane helix</keyword>
<feature type="transmembrane region" description="Helical" evidence="1">
    <location>
        <begin position="83"/>
        <end position="111"/>
    </location>
</feature>
<sequence>MKKQFRNALLAFNIIAIIVGLINFIILISFIVAFNRAIIDNGSTVPNLFTRLIPVYLLSPLLIVCLVLNVLAMVHAYKEANNLPAAILFGISLFITMLIGILGLIATIILIKAEKKKAKNGGRYSNNMDDMVELHSTKASNEDHENNAQSN</sequence>
<keyword evidence="1" id="KW-0812">Transmembrane</keyword>
<feature type="transmembrane region" description="Helical" evidence="1">
    <location>
        <begin position="55"/>
        <end position="77"/>
    </location>
</feature>
<protein>
    <submittedName>
        <fullName evidence="2">Uncharacterized protein</fullName>
    </submittedName>
</protein>
<evidence type="ECO:0000256" key="1">
    <source>
        <dbReference type="SAM" id="Phobius"/>
    </source>
</evidence>
<name>A0A858U1M3_9MOLU</name>
<keyword evidence="3" id="KW-1185">Reference proteome</keyword>
<proteinExistence type="predicted"/>
<dbReference type="EMBL" id="CP051480">
    <property type="protein sequence ID" value="QJG66350.1"/>
    <property type="molecule type" value="Genomic_DNA"/>
</dbReference>
<evidence type="ECO:0000313" key="3">
    <source>
        <dbReference type="Proteomes" id="UP000501728"/>
    </source>
</evidence>
<organism evidence="2 3">
    <name type="scientific">Mycoplasma phocoeninasale</name>
    <dbReference type="NCBI Taxonomy" id="2726117"/>
    <lineage>
        <taxon>Bacteria</taxon>
        <taxon>Bacillati</taxon>
        <taxon>Mycoplasmatota</taxon>
        <taxon>Mollicutes</taxon>
        <taxon>Mycoplasmataceae</taxon>
        <taxon>Mycoplasma</taxon>
    </lineage>
</organism>
<keyword evidence="1" id="KW-0472">Membrane</keyword>
<dbReference type="AlphaFoldDB" id="A0A858U1M3"/>
<evidence type="ECO:0000313" key="2">
    <source>
        <dbReference type="EMBL" id="QJG66350.1"/>
    </source>
</evidence>
<dbReference type="Proteomes" id="UP000501728">
    <property type="component" value="Chromosome"/>
</dbReference>
<dbReference type="KEGG" id="mphn:HGG64_01325"/>
<feature type="transmembrane region" description="Helical" evidence="1">
    <location>
        <begin position="12"/>
        <end position="34"/>
    </location>
</feature>
<gene>
    <name evidence="2" type="ORF">HGG64_01325</name>
</gene>